<dbReference type="Proteomes" id="UP001147653">
    <property type="component" value="Unassembled WGS sequence"/>
</dbReference>
<protein>
    <submittedName>
        <fullName evidence="2">TIGR03118 family protein</fullName>
    </submittedName>
</protein>
<sequence length="492" mass="50086">MLLKGLTATAVVVGLAVASTAQAAPSDRYVVRNILSSDTTLFPADRADANLRNPWGLAASATSPWWPANERSNTSTIVPASGAVNNTVVAVPGGPTGITTGAGTGNFLTLGTPAAFIFSTLGGEIYSWRGGVPANNGVLQLSRKDVNAVYTGLALATVGGAPRLYAADLRNNRVDMVNAAWGLIDAPGAFTDPNLPAGYGAYGIQTVGDRIIVTYARQPEPGTTPYREVRGAGLGVVNAFDLQGNFLARIASPGGVLNAPWGTAPAHPNFGAYAGDLLIGNFGGGRINAFHENADGTWTTSGFLKTTTGDPLEIRGLWALQFGFGNANSGQRNHLYFTAGPGGETGGVLGRIMPNPADVSGTVPATLALTLGTPASLGTFVPGLAADYTATMDATVISTAGDATLTVADPSANAPGRLVNGSFALTQPLQVGANGGAPTPLTGSPTTLHTYTAPVSNDVVKVGFKQSIGATDPLRTGTYAKTLTFTLSTTNP</sequence>
<keyword evidence="3" id="KW-1185">Reference proteome</keyword>
<proteinExistence type="predicted"/>
<feature type="signal peptide" evidence="1">
    <location>
        <begin position="1"/>
        <end position="23"/>
    </location>
</feature>
<reference evidence="2" key="1">
    <citation type="submission" date="2022-10" db="EMBL/GenBank/DDBJ databases">
        <title>The WGS of Solirubrobacter phytolaccae KCTC 29190.</title>
        <authorList>
            <person name="Jiang Z."/>
        </authorList>
    </citation>
    <scope>NUCLEOTIDE SEQUENCE</scope>
    <source>
        <strain evidence="2">KCTC 29190</strain>
    </source>
</reference>
<name>A0A9X3SB51_9ACTN</name>
<keyword evidence="1" id="KW-0732">Signal</keyword>
<comment type="caution">
    <text evidence="2">The sequence shown here is derived from an EMBL/GenBank/DDBJ whole genome shotgun (WGS) entry which is preliminary data.</text>
</comment>
<evidence type="ECO:0000313" key="3">
    <source>
        <dbReference type="Proteomes" id="UP001147653"/>
    </source>
</evidence>
<dbReference type="RefSeq" id="WP_270029715.1">
    <property type="nucleotide sequence ID" value="NZ_JAPDDP010000103.1"/>
</dbReference>
<accession>A0A9X3SB51</accession>
<gene>
    <name evidence="2" type="ORF">OJ997_33275</name>
</gene>
<dbReference type="EMBL" id="JAPDDP010000103">
    <property type="protein sequence ID" value="MDA0185224.1"/>
    <property type="molecule type" value="Genomic_DNA"/>
</dbReference>
<dbReference type="InterPro" id="IPR017549">
    <property type="entry name" value="APMV_L690"/>
</dbReference>
<organism evidence="2 3">
    <name type="scientific">Solirubrobacter phytolaccae</name>
    <dbReference type="NCBI Taxonomy" id="1404360"/>
    <lineage>
        <taxon>Bacteria</taxon>
        <taxon>Bacillati</taxon>
        <taxon>Actinomycetota</taxon>
        <taxon>Thermoleophilia</taxon>
        <taxon>Solirubrobacterales</taxon>
        <taxon>Solirubrobacteraceae</taxon>
        <taxon>Solirubrobacter</taxon>
    </lineage>
</organism>
<feature type="chain" id="PRO_5040901522" evidence="1">
    <location>
        <begin position="24"/>
        <end position="492"/>
    </location>
</feature>
<evidence type="ECO:0000256" key="1">
    <source>
        <dbReference type="SAM" id="SignalP"/>
    </source>
</evidence>
<dbReference type="NCBIfam" id="TIGR03118">
    <property type="entry name" value="PEPCTERM_chp_1"/>
    <property type="match status" value="1"/>
</dbReference>
<evidence type="ECO:0000313" key="2">
    <source>
        <dbReference type="EMBL" id="MDA0185224.1"/>
    </source>
</evidence>
<dbReference type="AlphaFoldDB" id="A0A9X3SB51"/>